<dbReference type="SUPFAM" id="SSF52540">
    <property type="entry name" value="P-loop containing nucleoside triphosphate hydrolases"/>
    <property type="match status" value="1"/>
</dbReference>
<dbReference type="OrthoDB" id="6500128at2759"/>
<accession>A0A9P8CII5</accession>
<protein>
    <recommendedName>
        <fullName evidence="5">ABC transporter domain-containing protein</fullName>
    </recommendedName>
</protein>
<dbReference type="AlphaFoldDB" id="A0A9P8CII5"/>
<dbReference type="GO" id="GO:0015421">
    <property type="term" value="F:ABC-type oligopeptide transporter activity"/>
    <property type="evidence" value="ECO:0007669"/>
    <property type="project" value="TreeGrafter"/>
</dbReference>
<dbReference type="EMBL" id="MU253758">
    <property type="protein sequence ID" value="KAG9247992.1"/>
    <property type="molecule type" value="Genomic_DNA"/>
</dbReference>
<keyword evidence="4" id="KW-1185">Reference proteome</keyword>
<gene>
    <name evidence="3" type="ORF">BJ878DRAFT_413708</name>
</gene>
<dbReference type="GO" id="GO:0005743">
    <property type="term" value="C:mitochondrial inner membrane"/>
    <property type="evidence" value="ECO:0007669"/>
    <property type="project" value="TreeGrafter"/>
</dbReference>
<dbReference type="Proteomes" id="UP000887226">
    <property type="component" value="Unassembled WGS sequence"/>
</dbReference>
<reference evidence="3" key="1">
    <citation type="journal article" date="2021" name="IMA Fungus">
        <title>Genomic characterization of three marine fungi, including Emericellopsis atlantica sp. nov. with signatures of a generalist lifestyle and marine biomass degradation.</title>
        <authorList>
            <person name="Hagestad O.C."/>
            <person name="Hou L."/>
            <person name="Andersen J.H."/>
            <person name="Hansen E.H."/>
            <person name="Altermark B."/>
            <person name="Li C."/>
            <person name="Kuhnert E."/>
            <person name="Cox R.J."/>
            <person name="Crous P.W."/>
            <person name="Spatafora J.W."/>
            <person name="Lail K."/>
            <person name="Amirebrahimi M."/>
            <person name="Lipzen A."/>
            <person name="Pangilinan J."/>
            <person name="Andreopoulos W."/>
            <person name="Hayes R.D."/>
            <person name="Ng V."/>
            <person name="Grigoriev I.V."/>
            <person name="Jackson S.A."/>
            <person name="Sutton T.D.S."/>
            <person name="Dobson A.D.W."/>
            <person name="Rama T."/>
        </authorList>
    </citation>
    <scope>NUCLEOTIDE SEQUENCE</scope>
    <source>
        <strain evidence="3">TRa3180A</strain>
    </source>
</reference>
<dbReference type="Gene3D" id="3.40.50.300">
    <property type="entry name" value="P-loop containing nucleotide triphosphate hydrolases"/>
    <property type="match status" value="1"/>
</dbReference>
<feature type="non-terminal residue" evidence="3">
    <location>
        <position position="1"/>
    </location>
</feature>
<dbReference type="GO" id="GO:0090374">
    <property type="term" value="P:oligopeptide export from mitochondrion"/>
    <property type="evidence" value="ECO:0007669"/>
    <property type="project" value="TreeGrafter"/>
</dbReference>
<evidence type="ECO:0008006" key="5">
    <source>
        <dbReference type="Google" id="ProtNLM"/>
    </source>
</evidence>
<dbReference type="PANTHER" id="PTHR43394:SF11">
    <property type="entry name" value="ATP-BINDING CASSETTE TRANSPORTER"/>
    <property type="match status" value="1"/>
</dbReference>
<comment type="caution">
    <text evidence="3">The sequence shown here is derived from an EMBL/GenBank/DDBJ whole genome shotgun (WGS) entry which is preliminary data.</text>
</comment>
<keyword evidence="2" id="KW-0677">Repeat</keyword>
<dbReference type="PANTHER" id="PTHR43394">
    <property type="entry name" value="ATP-DEPENDENT PERMEASE MDL1, MITOCHONDRIAL"/>
    <property type="match status" value="1"/>
</dbReference>
<organism evidence="3 4">
    <name type="scientific">Calycina marina</name>
    <dbReference type="NCBI Taxonomy" id="1763456"/>
    <lineage>
        <taxon>Eukaryota</taxon>
        <taxon>Fungi</taxon>
        <taxon>Dikarya</taxon>
        <taxon>Ascomycota</taxon>
        <taxon>Pezizomycotina</taxon>
        <taxon>Leotiomycetes</taxon>
        <taxon>Helotiales</taxon>
        <taxon>Pezizellaceae</taxon>
        <taxon>Calycina</taxon>
    </lineage>
</organism>
<evidence type="ECO:0000256" key="1">
    <source>
        <dbReference type="ARBA" id="ARBA00022448"/>
    </source>
</evidence>
<dbReference type="InterPro" id="IPR027417">
    <property type="entry name" value="P-loop_NTPase"/>
</dbReference>
<keyword evidence="1" id="KW-0813">Transport</keyword>
<name>A0A9P8CII5_9HELO</name>
<evidence type="ECO:0000256" key="2">
    <source>
        <dbReference type="ARBA" id="ARBA00022737"/>
    </source>
</evidence>
<evidence type="ECO:0000313" key="4">
    <source>
        <dbReference type="Proteomes" id="UP000887226"/>
    </source>
</evidence>
<evidence type="ECO:0000313" key="3">
    <source>
        <dbReference type="EMBL" id="KAG9247992.1"/>
    </source>
</evidence>
<proteinExistence type="predicted"/>
<dbReference type="InterPro" id="IPR039421">
    <property type="entry name" value="Type_1_exporter"/>
</dbReference>
<sequence length="80" mass="8698">FVSQDPDLFATTIKPNTLLGVPASTSLSKFIATANSAQINELISSLPEGWLFDTSRPNIPFSGGQKQRLRIARALIRKPS</sequence>